<dbReference type="Pfam" id="PF02355">
    <property type="entry name" value="SecD_SecF_C"/>
    <property type="match status" value="2"/>
</dbReference>
<dbReference type="InterPro" id="IPR048634">
    <property type="entry name" value="SecD_SecF_C"/>
</dbReference>
<keyword evidence="7 11" id="KW-1133">Transmembrane helix</keyword>
<dbReference type="PANTHER" id="PTHR30081">
    <property type="entry name" value="PROTEIN-EXPORT MEMBRANE PROTEIN SEC"/>
    <property type="match status" value="1"/>
</dbReference>
<evidence type="ECO:0000256" key="8">
    <source>
        <dbReference type="ARBA" id="ARBA00023010"/>
    </source>
</evidence>
<dbReference type="InterPro" id="IPR022813">
    <property type="entry name" value="SecD/SecF_arch_bac"/>
</dbReference>
<feature type="non-terminal residue" evidence="14">
    <location>
        <position position="1"/>
    </location>
</feature>
<feature type="transmembrane region" description="Helical" evidence="11">
    <location>
        <begin position="375"/>
        <end position="399"/>
    </location>
</feature>
<feature type="domain" description="SecDF P1 head subdomain" evidence="13">
    <location>
        <begin position="72"/>
        <end position="192"/>
    </location>
</feature>
<accession>A0ABW3BKD1</accession>
<keyword evidence="6" id="KW-0653">Protein transport</keyword>
<feature type="transmembrane region" description="Helical" evidence="11">
    <location>
        <begin position="583"/>
        <end position="601"/>
    </location>
</feature>
<feature type="transmembrane region" description="Helical" evidence="11">
    <location>
        <begin position="214"/>
        <end position="232"/>
    </location>
</feature>
<comment type="subcellular location">
    <subcellularLocation>
        <location evidence="1">Cell membrane</location>
        <topology evidence="1">Multi-pass membrane protein</topology>
    </subcellularLocation>
</comment>
<dbReference type="Gene3D" id="3.30.1360.200">
    <property type="match status" value="1"/>
</dbReference>
<evidence type="ECO:0000256" key="9">
    <source>
        <dbReference type="ARBA" id="ARBA00023136"/>
    </source>
</evidence>
<keyword evidence="3" id="KW-0813">Transport</keyword>
<evidence type="ECO:0000259" key="13">
    <source>
        <dbReference type="Pfam" id="PF22599"/>
    </source>
</evidence>
<dbReference type="InterPro" id="IPR005665">
    <property type="entry name" value="SecF_bac"/>
</dbReference>
<feature type="domain" description="Protein export membrane protein SecD/SecF C-terminal" evidence="12">
    <location>
        <begin position="197"/>
        <end position="298"/>
    </location>
</feature>
<feature type="transmembrane region" description="Helical" evidence="11">
    <location>
        <begin position="267"/>
        <end position="286"/>
    </location>
</feature>
<evidence type="ECO:0000256" key="1">
    <source>
        <dbReference type="ARBA" id="ARBA00004651"/>
    </source>
</evidence>
<feature type="transmembrane region" description="Helical" evidence="11">
    <location>
        <begin position="554"/>
        <end position="571"/>
    </location>
</feature>
<evidence type="ECO:0000256" key="4">
    <source>
        <dbReference type="ARBA" id="ARBA00022475"/>
    </source>
</evidence>
<dbReference type="InterPro" id="IPR022645">
    <property type="entry name" value="SecD/SecF_bac"/>
</dbReference>
<dbReference type="Pfam" id="PF22599">
    <property type="entry name" value="SecDF_P1_head"/>
    <property type="match status" value="1"/>
</dbReference>
<dbReference type="InterPro" id="IPR054384">
    <property type="entry name" value="SecDF_P1_head"/>
</dbReference>
<evidence type="ECO:0000313" key="14">
    <source>
        <dbReference type="EMBL" id="MFD0802799.1"/>
    </source>
</evidence>
<feature type="compositionally biased region" description="Low complexity" evidence="10">
    <location>
        <begin position="14"/>
        <end position="25"/>
    </location>
</feature>
<dbReference type="Proteomes" id="UP001596956">
    <property type="component" value="Unassembled WGS sequence"/>
</dbReference>
<sequence length="742" mass="78002">GGGGGGGGGGAGGMSQEELQQLMESQGGGQGGGAGGMSQEELQQLMQGQGGGAGGGQQQAADPDKVARTLPDEQGNQLQLGKSRIEGDQVAGAEAVLDPTTNTQWQVNVDFRGEGNDAWAKLTGQAACNDPGQAQRRIAIVLDGEVISSPEVNQDTACDVGQTGGSTTITSSSFDQESAKDLAVLIEGGSLPLPVTEVQRQTVGPTLGAEAIKASFIAGAVGLLLTAAYICVAYRLVGLLAAVALACYTLIAYAALVALSATLTLPGLAGFVLAIGMAIDANVLIFERAREEYQQQAKIYRANKSAGMADATESETEQAESGVLSRRRRRAIPPNLQKAFLGGTQKAWSAVLDTNITTLIAAALLFFFASGTVRGFGVTLGLGTIASMVSALVIARVLVEWAVRRKVVRNHPALTGISKISRVRTWLTERNPDLMSRSKLWLGIAAGVTVVAVAGVLIRTPDFGVEFTGGRVMDFTTQQEISVSEARDAVTEAGHPNAVVQESGDGDIAVRTGPISDSEGHAIQDALAAEAGSVERLSDEKIGPSMGDELRNRALVALVAALALQMVYLAWRFRWSFGVSTMLALAFDITLVIGLFCWLGRPIDGVFLAAILSVIGFSVNDSVVVFDRVRDEWANDSKSGFRKIANTAILHTIPRTVNTTIGGVFILGTLAVFGGSSLRDFSVAMLIGLISGVFSTVFVAAPLAAWLQRWDKTPPPHIIREKRTKQRKELRTAREQTDGAVV</sequence>
<feature type="domain" description="Protein export membrane protein SecD/SecF C-terminal" evidence="12">
    <location>
        <begin position="526"/>
        <end position="709"/>
    </location>
</feature>
<evidence type="ECO:0000256" key="11">
    <source>
        <dbReference type="SAM" id="Phobius"/>
    </source>
</evidence>
<feature type="region of interest" description="Disordered" evidence="10">
    <location>
        <begin position="721"/>
        <end position="742"/>
    </location>
</feature>
<evidence type="ECO:0000256" key="2">
    <source>
        <dbReference type="ARBA" id="ARBA00015792"/>
    </source>
</evidence>
<feature type="transmembrane region" description="Helical" evidence="11">
    <location>
        <begin position="648"/>
        <end position="673"/>
    </location>
</feature>
<feature type="transmembrane region" description="Helical" evidence="11">
    <location>
        <begin position="607"/>
        <end position="627"/>
    </location>
</feature>
<feature type="transmembrane region" description="Helical" evidence="11">
    <location>
        <begin position="440"/>
        <end position="458"/>
    </location>
</feature>
<dbReference type="EMBL" id="JBHTHR010000603">
    <property type="protein sequence ID" value="MFD0802799.1"/>
    <property type="molecule type" value="Genomic_DNA"/>
</dbReference>
<dbReference type="PRINTS" id="PR01755">
    <property type="entry name" value="SECFTRNLCASE"/>
</dbReference>
<dbReference type="SUPFAM" id="SSF82866">
    <property type="entry name" value="Multidrug efflux transporter AcrB transmembrane domain"/>
    <property type="match status" value="2"/>
</dbReference>
<gene>
    <name evidence="14" type="primary">secF</name>
    <name evidence="14" type="ORF">ACFQZU_15930</name>
</gene>
<feature type="region of interest" description="Disordered" evidence="10">
    <location>
        <begin position="1"/>
        <end position="65"/>
    </location>
</feature>
<dbReference type="NCBIfam" id="TIGR00966">
    <property type="entry name" value="transloc_SecF"/>
    <property type="match status" value="1"/>
</dbReference>
<evidence type="ECO:0000256" key="10">
    <source>
        <dbReference type="SAM" id="MobiDB-lite"/>
    </source>
</evidence>
<feature type="transmembrane region" description="Helical" evidence="11">
    <location>
        <begin position="239"/>
        <end position="261"/>
    </location>
</feature>
<keyword evidence="9 11" id="KW-0472">Membrane</keyword>
<evidence type="ECO:0000259" key="12">
    <source>
        <dbReference type="Pfam" id="PF02355"/>
    </source>
</evidence>
<feature type="transmembrane region" description="Helical" evidence="11">
    <location>
        <begin position="685"/>
        <end position="707"/>
    </location>
</feature>
<dbReference type="Gene3D" id="1.20.1640.10">
    <property type="entry name" value="Multidrug efflux transporter AcrB transmembrane domain"/>
    <property type="match status" value="2"/>
</dbReference>
<name>A0ABW3BKD1_9ACTN</name>
<proteinExistence type="inferred from homology"/>
<feature type="compositionally biased region" description="Gly residues" evidence="10">
    <location>
        <begin position="26"/>
        <end position="36"/>
    </location>
</feature>
<evidence type="ECO:0000256" key="5">
    <source>
        <dbReference type="ARBA" id="ARBA00022692"/>
    </source>
</evidence>
<feature type="compositionally biased region" description="Gly residues" evidence="10">
    <location>
        <begin position="1"/>
        <end position="13"/>
    </location>
</feature>
<evidence type="ECO:0000256" key="6">
    <source>
        <dbReference type="ARBA" id="ARBA00022927"/>
    </source>
</evidence>
<keyword evidence="15" id="KW-1185">Reference proteome</keyword>
<feature type="compositionally biased region" description="Gly residues" evidence="10">
    <location>
        <begin position="48"/>
        <end position="57"/>
    </location>
</feature>
<comment type="caution">
    <text evidence="14">The sequence shown here is derived from an EMBL/GenBank/DDBJ whole genome shotgun (WGS) entry which is preliminary data.</text>
</comment>
<feature type="compositionally biased region" description="Low complexity" evidence="10">
    <location>
        <begin position="37"/>
        <end position="47"/>
    </location>
</feature>
<evidence type="ECO:0000313" key="15">
    <source>
        <dbReference type="Proteomes" id="UP001596956"/>
    </source>
</evidence>
<keyword evidence="8" id="KW-0811">Translocation</keyword>
<keyword evidence="4" id="KW-1003">Cell membrane</keyword>
<keyword evidence="5 11" id="KW-0812">Transmembrane</keyword>
<organism evidence="14 15">
    <name type="scientific">Streptomonospora algeriensis</name>
    <dbReference type="NCBI Taxonomy" id="995084"/>
    <lineage>
        <taxon>Bacteria</taxon>
        <taxon>Bacillati</taxon>
        <taxon>Actinomycetota</taxon>
        <taxon>Actinomycetes</taxon>
        <taxon>Streptosporangiales</taxon>
        <taxon>Nocardiopsidaceae</taxon>
        <taxon>Streptomonospora</taxon>
    </lineage>
</organism>
<dbReference type="HAMAP" id="MF_01464_B">
    <property type="entry name" value="SecF_B"/>
    <property type="match status" value="1"/>
</dbReference>
<evidence type="ECO:0000256" key="3">
    <source>
        <dbReference type="ARBA" id="ARBA00022448"/>
    </source>
</evidence>
<dbReference type="PANTHER" id="PTHR30081:SF8">
    <property type="entry name" value="PROTEIN TRANSLOCASE SUBUNIT SECF"/>
    <property type="match status" value="1"/>
</dbReference>
<dbReference type="NCBIfam" id="NF009583">
    <property type="entry name" value="PRK13024.1-3"/>
    <property type="match status" value="1"/>
</dbReference>
<reference evidence="15" key="1">
    <citation type="journal article" date="2019" name="Int. J. Syst. Evol. Microbiol.">
        <title>The Global Catalogue of Microorganisms (GCM) 10K type strain sequencing project: providing services to taxonomists for standard genome sequencing and annotation.</title>
        <authorList>
            <consortium name="The Broad Institute Genomics Platform"/>
            <consortium name="The Broad Institute Genome Sequencing Center for Infectious Disease"/>
            <person name="Wu L."/>
            <person name="Ma J."/>
        </authorList>
    </citation>
    <scope>NUCLEOTIDE SEQUENCE [LARGE SCALE GENOMIC DNA]</scope>
    <source>
        <strain evidence="15">CCUG 63369</strain>
    </source>
</reference>
<evidence type="ECO:0000256" key="7">
    <source>
        <dbReference type="ARBA" id="ARBA00022989"/>
    </source>
</evidence>
<feature type="transmembrane region" description="Helical" evidence="11">
    <location>
        <begin position="347"/>
        <end position="369"/>
    </location>
</feature>
<protein>
    <recommendedName>
        <fullName evidence="2">Protein translocase subunit SecF</fullName>
    </recommendedName>
</protein>